<dbReference type="InterPro" id="IPR006094">
    <property type="entry name" value="Oxid_FAD_bind_N"/>
</dbReference>
<dbReference type="InterPro" id="IPR016166">
    <property type="entry name" value="FAD-bd_PCMH"/>
</dbReference>
<evidence type="ECO:0000313" key="8">
    <source>
        <dbReference type="Proteomes" id="UP000758856"/>
    </source>
</evidence>
<dbReference type="Proteomes" id="UP001143400">
    <property type="component" value="Unassembled WGS sequence"/>
</dbReference>
<evidence type="ECO:0000256" key="2">
    <source>
        <dbReference type="ARBA" id="ARBA00008000"/>
    </source>
</evidence>
<name>A0A9W6IXP6_9HYPH</name>
<dbReference type="InterPro" id="IPR016164">
    <property type="entry name" value="FAD-linked_Oxase-like_C"/>
</dbReference>
<dbReference type="Gene3D" id="3.30.70.2190">
    <property type="match status" value="1"/>
</dbReference>
<dbReference type="Pfam" id="PF01565">
    <property type="entry name" value="FAD_binding_4"/>
    <property type="match status" value="1"/>
</dbReference>
<keyword evidence="4" id="KW-0274">FAD</keyword>
<dbReference type="InterPro" id="IPR036318">
    <property type="entry name" value="FAD-bd_PCMH-like_sf"/>
</dbReference>
<evidence type="ECO:0000256" key="1">
    <source>
        <dbReference type="ARBA" id="ARBA00001974"/>
    </source>
</evidence>
<dbReference type="Gene3D" id="3.30.465.10">
    <property type="match status" value="1"/>
</dbReference>
<reference evidence="6" key="3">
    <citation type="submission" date="2023-01" db="EMBL/GenBank/DDBJ databases">
        <authorList>
            <person name="Sun Q."/>
            <person name="Evtushenko L."/>
        </authorList>
    </citation>
    <scope>NUCLEOTIDE SEQUENCE</scope>
    <source>
        <strain evidence="6">VKM B-1606</strain>
    </source>
</reference>
<dbReference type="Proteomes" id="UP000758856">
    <property type="component" value="Unassembled WGS sequence"/>
</dbReference>
<dbReference type="InterPro" id="IPR051264">
    <property type="entry name" value="FAD-oxidored/transferase_4"/>
</dbReference>
<comment type="caution">
    <text evidence="6">The sequence shown here is derived from an EMBL/GenBank/DDBJ whole genome shotgun (WGS) entry which is preliminary data.</text>
</comment>
<evidence type="ECO:0000313" key="6">
    <source>
        <dbReference type="EMBL" id="GLK57215.1"/>
    </source>
</evidence>
<dbReference type="Gene3D" id="3.30.43.10">
    <property type="entry name" value="Uridine Diphospho-n-acetylenolpyruvylglucosamine Reductase, domain 2"/>
    <property type="match status" value="1"/>
</dbReference>
<dbReference type="InterPro" id="IPR016169">
    <property type="entry name" value="FAD-bd_PCMH_sub2"/>
</dbReference>
<keyword evidence="3" id="KW-0285">Flavoprotein</keyword>
<dbReference type="EMBL" id="JAFBCY010000005">
    <property type="protein sequence ID" value="MBM7853570.1"/>
    <property type="molecule type" value="Genomic_DNA"/>
</dbReference>
<accession>A0A9W6IXP6</accession>
<feature type="domain" description="FAD-binding PCMH-type" evidence="5">
    <location>
        <begin position="37"/>
        <end position="218"/>
    </location>
</feature>
<dbReference type="AlphaFoldDB" id="A0A9W6IXP6"/>
<evidence type="ECO:0000256" key="4">
    <source>
        <dbReference type="ARBA" id="ARBA00022827"/>
    </source>
</evidence>
<dbReference type="InterPro" id="IPR016171">
    <property type="entry name" value="Vanillyl_alc_oxidase_C-sub2"/>
</dbReference>
<evidence type="ECO:0000259" key="5">
    <source>
        <dbReference type="PROSITE" id="PS51387"/>
    </source>
</evidence>
<dbReference type="SUPFAM" id="SSF55103">
    <property type="entry name" value="FAD-linked oxidases, C-terminal domain"/>
    <property type="match status" value="1"/>
</dbReference>
<proteinExistence type="inferred from homology"/>
<dbReference type="FunFam" id="1.10.45.10:FF:000001">
    <property type="entry name" value="D-lactate dehydrogenase mitochondrial"/>
    <property type="match status" value="1"/>
</dbReference>
<sequence length="471" mass="49798">MSTDTVLAALRAALGDAGVLTDPERTGAYLVDMRKYLTGKSPAILRPTSTEEVVKAVEIVGAAGLGLVPQGGNTSYCGGATPDESGRQFVVSLERMAKIRSVDPLGFTLSLDAGVILADAQKAADDAGLTLPMSLGSQGSARIGGLLGTNAGGLSVLRYGMMRDLLLGIEAVLPDGSVLRDMRRLRKNNTGYDVKQCFVGAEGTLGIVTGAVLKLIPQASRRATAWLPLAAAAPLAEMLALMRRETADLISSFEFITTTALGLVAGSDSGLHAGEGGTLLIELSSSSDRIPLDDVLLGAVEQLAERGWIEDGLLASNERQRAEMWRMRETIPEGELKAGGSIKHDISVPISSVDAFLVRGAEIVAAYDATFRLSVYGHVGDGNLHYNVLVPPGEERLAFSKRIETELAPQLYDLAAEMDGAFSAEHGVGRLKRGLLERYGDPVRRQTMRRIKTAFDPGNVMNAGAVVDPLG</sequence>
<comment type="cofactor">
    <cofactor evidence="1">
        <name>FAD</name>
        <dbReference type="ChEBI" id="CHEBI:57692"/>
    </cofactor>
</comment>
<dbReference type="Pfam" id="PF02913">
    <property type="entry name" value="FAD-oxidase_C"/>
    <property type="match status" value="1"/>
</dbReference>
<dbReference type="GO" id="GO:0003824">
    <property type="term" value="F:catalytic activity"/>
    <property type="evidence" value="ECO:0007669"/>
    <property type="project" value="InterPro"/>
</dbReference>
<dbReference type="InterPro" id="IPR016167">
    <property type="entry name" value="FAD-bd_PCMH_sub1"/>
</dbReference>
<dbReference type="InterPro" id="IPR004113">
    <property type="entry name" value="FAD-bd_oxidored_4_C"/>
</dbReference>
<dbReference type="Gene3D" id="1.10.45.10">
    <property type="entry name" value="Vanillyl-alcohol Oxidase, Chain A, domain 4"/>
    <property type="match status" value="1"/>
</dbReference>
<dbReference type="RefSeq" id="WP_204952012.1">
    <property type="nucleotide sequence ID" value="NZ_BSFF01000009.1"/>
</dbReference>
<reference evidence="6" key="1">
    <citation type="journal article" date="2014" name="Int. J. Syst. Evol. Microbiol.">
        <title>Complete genome sequence of Corynebacterium casei LMG S-19264T (=DSM 44701T), isolated from a smear-ripened cheese.</title>
        <authorList>
            <consortium name="US DOE Joint Genome Institute (JGI-PGF)"/>
            <person name="Walter F."/>
            <person name="Albersmeier A."/>
            <person name="Kalinowski J."/>
            <person name="Ruckert C."/>
        </authorList>
    </citation>
    <scope>NUCLEOTIDE SEQUENCE</scope>
    <source>
        <strain evidence="6">VKM B-1606</strain>
    </source>
</reference>
<dbReference type="EMBL" id="BSFF01000009">
    <property type="protein sequence ID" value="GLK57215.1"/>
    <property type="molecule type" value="Genomic_DNA"/>
</dbReference>
<dbReference type="PANTHER" id="PTHR43716:SF2">
    <property type="entry name" value="BLL6224 PROTEIN"/>
    <property type="match status" value="1"/>
</dbReference>
<keyword evidence="8" id="KW-1185">Reference proteome</keyword>
<dbReference type="GO" id="GO:0071949">
    <property type="term" value="F:FAD binding"/>
    <property type="evidence" value="ECO:0007669"/>
    <property type="project" value="InterPro"/>
</dbReference>
<dbReference type="PANTHER" id="PTHR43716">
    <property type="entry name" value="D-2-HYDROXYGLUTARATE DEHYDROGENASE, MITOCHONDRIAL"/>
    <property type="match status" value="1"/>
</dbReference>
<protein>
    <submittedName>
        <fullName evidence="6">D-2-hydroxyacid dehydrogenase</fullName>
    </submittedName>
    <submittedName>
        <fullName evidence="7">FAD/FMN-containing dehydrogenase</fullName>
    </submittedName>
</protein>
<evidence type="ECO:0000313" key="9">
    <source>
        <dbReference type="Proteomes" id="UP001143400"/>
    </source>
</evidence>
<dbReference type="SUPFAM" id="SSF56176">
    <property type="entry name" value="FAD-binding/transporter-associated domain-like"/>
    <property type="match status" value="1"/>
</dbReference>
<comment type="similarity">
    <text evidence="2">Belongs to the FAD-binding oxidoreductase/transferase type 4 family.</text>
</comment>
<gene>
    <name evidence="6" type="ORF">GCM10008170_32350</name>
    <name evidence="7" type="ORF">JOD31_003831</name>
</gene>
<organism evidence="6 9">
    <name type="scientific">Methylopila capsulata</name>
    <dbReference type="NCBI Taxonomy" id="61654"/>
    <lineage>
        <taxon>Bacteria</taxon>
        <taxon>Pseudomonadati</taxon>
        <taxon>Pseudomonadota</taxon>
        <taxon>Alphaproteobacteria</taxon>
        <taxon>Hyphomicrobiales</taxon>
        <taxon>Methylopilaceae</taxon>
        <taxon>Methylopila</taxon>
    </lineage>
</organism>
<evidence type="ECO:0000256" key="3">
    <source>
        <dbReference type="ARBA" id="ARBA00022630"/>
    </source>
</evidence>
<dbReference type="PROSITE" id="PS51387">
    <property type="entry name" value="FAD_PCMH"/>
    <property type="match status" value="1"/>
</dbReference>
<dbReference type="Gene3D" id="3.30.70.2740">
    <property type="match status" value="1"/>
</dbReference>
<dbReference type="GO" id="GO:0022904">
    <property type="term" value="P:respiratory electron transport chain"/>
    <property type="evidence" value="ECO:0007669"/>
    <property type="project" value="TreeGrafter"/>
</dbReference>
<evidence type="ECO:0000313" key="7">
    <source>
        <dbReference type="EMBL" id="MBM7853570.1"/>
    </source>
</evidence>
<reference evidence="7 8" key="2">
    <citation type="submission" date="2021-01" db="EMBL/GenBank/DDBJ databases">
        <title>Genomic Encyclopedia of Type Strains, Phase IV (KMG-IV): sequencing the most valuable type-strain genomes for metagenomic binning, comparative biology and taxonomic classification.</title>
        <authorList>
            <person name="Goeker M."/>
        </authorList>
    </citation>
    <scope>NUCLEOTIDE SEQUENCE [LARGE SCALE GENOMIC DNA]</scope>
    <source>
        <strain evidence="7 8">DSM 6130</strain>
    </source>
</reference>